<dbReference type="CDD" id="cd11383">
    <property type="entry name" value="YfjP"/>
    <property type="match status" value="1"/>
</dbReference>
<dbReference type="GO" id="GO:0030488">
    <property type="term" value="P:tRNA methylation"/>
    <property type="evidence" value="ECO:0007669"/>
    <property type="project" value="TreeGrafter"/>
</dbReference>
<geneLocation type="plasmid" evidence="2 3">
    <name>pSL491_5</name>
</geneLocation>
<dbReference type="InterPro" id="IPR006073">
    <property type="entry name" value="GTP-bd"/>
</dbReference>
<dbReference type="AlphaFoldDB" id="A0A6C7A3Z6"/>
<dbReference type="GO" id="GO:0005829">
    <property type="term" value="C:cytosol"/>
    <property type="evidence" value="ECO:0007669"/>
    <property type="project" value="TreeGrafter"/>
</dbReference>
<dbReference type="GO" id="GO:0005525">
    <property type="term" value="F:GTP binding"/>
    <property type="evidence" value="ECO:0007669"/>
    <property type="project" value="InterPro"/>
</dbReference>
<organism evidence="2 3">
    <name type="scientific">Salmonella virchow (strain SL491)</name>
    <dbReference type="NCBI Taxonomy" id="465517"/>
    <lineage>
        <taxon>Bacteria</taxon>
        <taxon>Pseudomonadati</taxon>
        <taxon>Pseudomonadota</taxon>
        <taxon>Gammaproteobacteria</taxon>
        <taxon>Enterobacterales</taxon>
        <taxon>Enterobacteriaceae</taxon>
        <taxon>Salmonella</taxon>
    </lineage>
</organism>
<gene>
    <name evidence="2" type="ORF">SeV_E0004</name>
</gene>
<sequence>MRGRKRRKKNKLPLIHMNNKMRKIVTMENNTQGIKLIKEAVDVLPKEIRKSVYNKIRNVINYEPVIGIMGKTGAGKSSLCNSIFKGNVCAVSDVEACTRKVQELIISFGDRTIKIIDIPGVGENEAKDIEYEELYKNLLPELDLVLWVVKGDDRAFSADEHFYKNVLKPVGGDEKVLFVLNQVDKIEPFREWDEEKHQPSPSQQINIRKKEEYLIERFGFTKHPVISVSANEGYNISRLVEAIVRSLPKEAQSGVVHQVKDEIKTKEIVETAKDGFADTVDRAIDDIIDTVLPKPIASVAKVAKKAIVSVAKSVWGLIFG</sequence>
<keyword evidence="2" id="KW-0614">Plasmid</keyword>
<evidence type="ECO:0000313" key="2">
    <source>
        <dbReference type="EMBL" id="ACH87662.1"/>
    </source>
</evidence>
<dbReference type="Proteomes" id="UP000003614">
    <property type="component" value="Plasmid pSL491_5"/>
</dbReference>
<accession>A0A6C7A3Z6</accession>
<dbReference type="InterPro" id="IPR027417">
    <property type="entry name" value="P-loop_NTPase"/>
</dbReference>
<dbReference type="Gene3D" id="3.40.50.300">
    <property type="entry name" value="P-loop containing nucleotide triphosphate hydrolases"/>
    <property type="match status" value="1"/>
</dbReference>
<reference evidence="2 3" key="1">
    <citation type="submission" date="2008-09" db="EMBL/GenBank/DDBJ databases">
        <authorList>
            <person name="Ravel J."/>
            <person name="Fricke W.F."/>
            <person name="White D."/>
            <person name="McDermott P."/>
            <person name="Mammel M."/>
            <person name="Rosovitz M."/>
            <person name="Leclerc J."/>
            <person name="Cebula T."/>
            <person name="Sebastian Y."/>
        </authorList>
    </citation>
    <scope>NUCLEOTIDE SEQUENCE [LARGE SCALE GENOMIC DNA]</scope>
    <source>
        <strain evidence="2 3">SL491</strain>
        <plasmid evidence="2 3">pSL491_5</plasmid>
    </source>
</reference>
<dbReference type="EMBL" id="CP001148">
    <property type="protein sequence ID" value="ACH87662.1"/>
    <property type="molecule type" value="Genomic_DNA"/>
</dbReference>
<proteinExistence type="predicted"/>
<evidence type="ECO:0000259" key="1">
    <source>
        <dbReference type="Pfam" id="PF01926"/>
    </source>
</evidence>
<dbReference type="PANTHER" id="PTHR42714">
    <property type="entry name" value="TRNA MODIFICATION GTPASE GTPBP3"/>
    <property type="match status" value="1"/>
</dbReference>
<feature type="domain" description="G" evidence="1">
    <location>
        <begin position="66"/>
        <end position="181"/>
    </location>
</feature>
<evidence type="ECO:0000313" key="3">
    <source>
        <dbReference type="Proteomes" id="UP000003614"/>
    </source>
</evidence>
<dbReference type="GO" id="GO:0002098">
    <property type="term" value="P:tRNA wobble uridine modification"/>
    <property type="evidence" value="ECO:0007669"/>
    <property type="project" value="TreeGrafter"/>
</dbReference>
<dbReference type="PANTHER" id="PTHR42714:SF2">
    <property type="entry name" value="TRNA MODIFICATION GTPASE GTPBP3, MITOCHONDRIAL"/>
    <property type="match status" value="1"/>
</dbReference>
<protein>
    <submittedName>
        <fullName evidence="2">Putative small GTP-binding domain protein</fullName>
    </submittedName>
</protein>
<dbReference type="SUPFAM" id="SSF52540">
    <property type="entry name" value="P-loop containing nucleoside triphosphate hydrolases"/>
    <property type="match status" value="1"/>
</dbReference>
<name>A0A6C7A3Z6_SALV4</name>
<dbReference type="Pfam" id="PF01926">
    <property type="entry name" value="MMR_HSR1"/>
    <property type="match status" value="1"/>
</dbReference>